<dbReference type="AlphaFoldDB" id="A0A7D7QMK1"/>
<accession>A0A7D7QMK1</accession>
<protein>
    <recommendedName>
        <fullName evidence="1">Bro-N domain-containing protein</fullName>
    </recommendedName>
</protein>
<dbReference type="Proteomes" id="UP000514713">
    <property type="component" value="Chromosome"/>
</dbReference>
<feature type="domain" description="Bro-N" evidence="1">
    <location>
        <begin position="1"/>
        <end position="104"/>
    </location>
</feature>
<evidence type="ECO:0000259" key="1">
    <source>
        <dbReference type="PROSITE" id="PS51750"/>
    </source>
</evidence>
<dbReference type="EMBL" id="CP054698">
    <property type="protein sequence ID" value="QMS91721.1"/>
    <property type="molecule type" value="Genomic_DNA"/>
</dbReference>
<proteinExistence type="predicted"/>
<dbReference type="PROSITE" id="PS51750">
    <property type="entry name" value="BRO_N"/>
    <property type="match status" value="1"/>
</dbReference>
<organism evidence="2 3">
    <name type="scientific">Nostoc edaphicum CCNP1411</name>
    <dbReference type="NCBI Taxonomy" id="1472755"/>
    <lineage>
        <taxon>Bacteria</taxon>
        <taxon>Bacillati</taxon>
        <taxon>Cyanobacteriota</taxon>
        <taxon>Cyanophyceae</taxon>
        <taxon>Nostocales</taxon>
        <taxon>Nostocaceae</taxon>
        <taxon>Nostoc</taxon>
    </lineage>
</organism>
<dbReference type="PANTHER" id="PTHR36180">
    <property type="entry name" value="DNA-BINDING PROTEIN-RELATED-RELATED"/>
    <property type="match status" value="1"/>
</dbReference>
<name>A0A7D7QMK1_9NOSO</name>
<dbReference type="Pfam" id="PF02498">
    <property type="entry name" value="Bro-N"/>
    <property type="match status" value="1"/>
</dbReference>
<dbReference type="KEGG" id="ned:HUN01_30525"/>
<dbReference type="SMART" id="SM01040">
    <property type="entry name" value="Bro-N"/>
    <property type="match status" value="1"/>
</dbReference>
<gene>
    <name evidence="2" type="ORF">HUN01_30525</name>
</gene>
<evidence type="ECO:0000313" key="2">
    <source>
        <dbReference type="EMBL" id="QMS91721.1"/>
    </source>
</evidence>
<sequence>MSNLSIFSFESHEIRFIDTAESPWWIAQDICKVLELDDVSKAVSRLDDDEKLIRTLRVSGQGRETLCVNESGLYSLVLTSRKAQAKRFKKWLTSEVIPAIRKTGVYSVQSLRSLTSNAKLVELTDKQNTLRQQIKDMEIALNAKRYELNKVLFCSVMTRTQLINH</sequence>
<dbReference type="InterPro" id="IPR003497">
    <property type="entry name" value="BRO_N_domain"/>
</dbReference>
<reference evidence="3" key="1">
    <citation type="submission" date="2020-06" db="EMBL/GenBank/DDBJ databases">
        <title>Nostoc edaphicum CCNP1411 genome.</title>
        <authorList>
            <person name="Fidor A."/>
            <person name="Grabski M."/>
            <person name="Gawor J."/>
            <person name="Gromadka R."/>
            <person name="Wegrzyn G."/>
            <person name="Mazur-Marzec H."/>
        </authorList>
    </citation>
    <scope>NUCLEOTIDE SEQUENCE [LARGE SCALE GENOMIC DNA]</scope>
    <source>
        <strain evidence="3">CCNP1411</strain>
    </source>
</reference>
<dbReference type="PANTHER" id="PTHR36180:SF2">
    <property type="entry name" value="BRO FAMILY PROTEIN"/>
    <property type="match status" value="1"/>
</dbReference>
<keyword evidence="3" id="KW-1185">Reference proteome</keyword>
<evidence type="ECO:0000313" key="3">
    <source>
        <dbReference type="Proteomes" id="UP000514713"/>
    </source>
</evidence>